<dbReference type="RefSeq" id="WP_074754860.1">
    <property type="nucleotide sequence ID" value="NZ_FOGJ01000005.1"/>
</dbReference>
<reference evidence="1 2" key="1">
    <citation type="submission" date="2016-10" db="EMBL/GenBank/DDBJ databases">
        <authorList>
            <person name="de Groot N.N."/>
        </authorList>
    </citation>
    <scope>NUCLEOTIDE SEQUENCE [LARGE SCALE GENOMIC DNA]</scope>
    <source>
        <strain evidence="1 2">AR40</strain>
    </source>
</reference>
<dbReference type="EMBL" id="FOGJ01000005">
    <property type="protein sequence ID" value="SER41590.1"/>
    <property type="molecule type" value="Genomic_DNA"/>
</dbReference>
<organism evidence="1 2">
    <name type="scientific">Butyrivibrio fibrisolvens</name>
    <dbReference type="NCBI Taxonomy" id="831"/>
    <lineage>
        <taxon>Bacteria</taxon>
        <taxon>Bacillati</taxon>
        <taxon>Bacillota</taxon>
        <taxon>Clostridia</taxon>
        <taxon>Lachnospirales</taxon>
        <taxon>Lachnospiraceae</taxon>
        <taxon>Butyrivibrio</taxon>
    </lineage>
</organism>
<dbReference type="eggNOG" id="ENOG5032KQM">
    <property type="taxonomic scope" value="Bacteria"/>
</dbReference>
<evidence type="ECO:0000313" key="1">
    <source>
        <dbReference type="EMBL" id="SER41590.1"/>
    </source>
</evidence>
<dbReference type="AlphaFoldDB" id="A0A1H9P079"/>
<accession>A0A1H9P079</accession>
<name>A0A1H9P079_BUTFI</name>
<evidence type="ECO:0000313" key="2">
    <source>
        <dbReference type="Proteomes" id="UP000182584"/>
    </source>
</evidence>
<dbReference type="OrthoDB" id="2066727at2"/>
<dbReference type="Proteomes" id="UP000182584">
    <property type="component" value="Unassembled WGS sequence"/>
</dbReference>
<gene>
    <name evidence="1" type="ORF">SAMN04487884_10592</name>
</gene>
<proteinExistence type="predicted"/>
<sequence>MYLKTKTIAKTLTAVLLAMIIAVIPLMKVTAAKSKDSDFEEITVVDIDETTVTITDIDEDGTWGYTLKVTIENKSEDITYMYTIDNASLNGVCVDPYFSAEVKPGKKLNEEIEFYMTDEEKELIGEVTDIHILMYAYDSDDWSADNIFDEDFHIYPKGEENAEEVIREDDDEDVVLSENDDVRFILTGIEWDDTWGYELSVYMVNNTDKNVVFTIDDASINGYMVDVYWADYLMAQTSALGEITFYLDDLEKIDITEEDEIEDLEFYFSVYDSDDWSAPDIYNEDISLTIN</sequence>
<protein>
    <submittedName>
        <fullName evidence="1">Uncharacterized protein</fullName>
    </submittedName>
</protein>